<feature type="region of interest" description="Disordered" evidence="9">
    <location>
        <begin position="223"/>
        <end position="258"/>
    </location>
</feature>
<dbReference type="InterPro" id="IPR036590">
    <property type="entry name" value="SRAP-like"/>
</dbReference>
<keyword evidence="2 8" id="KW-0645">Protease</keyword>
<evidence type="ECO:0000256" key="1">
    <source>
        <dbReference type="ARBA" id="ARBA00008136"/>
    </source>
</evidence>
<keyword evidence="7" id="KW-0456">Lyase</keyword>
<evidence type="ECO:0000256" key="4">
    <source>
        <dbReference type="ARBA" id="ARBA00022801"/>
    </source>
</evidence>
<dbReference type="Pfam" id="PF02586">
    <property type="entry name" value="SRAP"/>
    <property type="match status" value="1"/>
</dbReference>
<protein>
    <recommendedName>
        <fullName evidence="8">Abasic site processing protein</fullName>
        <ecNumber evidence="8">3.4.-.-</ecNumber>
    </recommendedName>
</protein>
<name>A0ABT9SF09_9BURK</name>
<dbReference type="PANTHER" id="PTHR13604">
    <property type="entry name" value="DC12-RELATED"/>
    <property type="match status" value="1"/>
</dbReference>
<evidence type="ECO:0000256" key="9">
    <source>
        <dbReference type="SAM" id="MobiDB-lite"/>
    </source>
</evidence>
<evidence type="ECO:0000256" key="2">
    <source>
        <dbReference type="ARBA" id="ARBA00022670"/>
    </source>
</evidence>
<comment type="caution">
    <text evidence="10">The sequence shown here is derived from an EMBL/GenBank/DDBJ whole genome shotgun (WGS) entry which is preliminary data.</text>
</comment>
<dbReference type="Gene3D" id="3.90.1680.10">
    <property type="entry name" value="SOS response associated peptidase-like"/>
    <property type="match status" value="1"/>
</dbReference>
<reference evidence="10 11" key="1">
    <citation type="submission" date="2023-07" db="EMBL/GenBank/DDBJ databases">
        <title>Sorghum-associated microbial communities from plants grown in Nebraska, USA.</title>
        <authorList>
            <person name="Schachtman D."/>
        </authorList>
    </citation>
    <scope>NUCLEOTIDE SEQUENCE [LARGE SCALE GENOMIC DNA]</scope>
    <source>
        <strain evidence="10 11">DS1607</strain>
    </source>
</reference>
<evidence type="ECO:0000256" key="6">
    <source>
        <dbReference type="ARBA" id="ARBA00023125"/>
    </source>
</evidence>
<keyword evidence="6" id="KW-0238">DNA-binding</keyword>
<keyword evidence="11" id="KW-1185">Reference proteome</keyword>
<evidence type="ECO:0000256" key="5">
    <source>
        <dbReference type="ARBA" id="ARBA00023124"/>
    </source>
</evidence>
<sequence length="289" mass="32137">MCHHYQAEKRRQLLEKRFGLVLPADWEPPPGGLHIYPTDLAPILRRPIERASGDDAVPEFELVEARFGLLPRFAEDVSYGKHTYNARSETVATKPSFKDAWAHARHCIVPCAAIYEPDWRSGKHVPTRFTPTDGGMFGVAGLWGPWKTPTGEWINTFTMLTVNADDHAVFKHMHRPDPARPPELQDKRMVVVIPDGLYEAWLDAPAANAAAFMRQYPADRFVATPEPVAPKPKTIKPPRRPKPEPPQQISLLSNGRSSNSSGGGSFFFTGVGASVSQVRFATITGFCSR</sequence>
<proteinExistence type="inferred from homology"/>
<dbReference type="EMBL" id="JAUSRO010000024">
    <property type="protein sequence ID" value="MDP9902952.1"/>
    <property type="molecule type" value="Genomic_DNA"/>
</dbReference>
<dbReference type="InterPro" id="IPR003738">
    <property type="entry name" value="SRAP"/>
</dbReference>
<evidence type="ECO:0000313" key="11">
    <source>
        <dbReference type="Proteomes" id="UP001226867"/>
    </source>
</evidence>
<evidence type="ECO:0000313" key="10">
    <source>
        <dbReference type="EMBL" id="MDP9902952.1"/>
    </source>
</evidence>
<keyword evidence="5" id="KW-0190">Covalent protein-DNA linkage</keyword>
<dbReference type="Proteomes" id="UP001226867">
    <property type="component" value="Unassembled WGS sequence"/>
</dbReference>
<evidence type="ECO:0000256" key="3">
    <source>
        <dbReference type="ARBA" id="ARBA00022763"/>
    </source>
</evidence>
<organism evidence="10 11">
    <name type="scientific">Variovorax ginsengisoli</name>
    <dbReference type="NCBI Taxonomy" id="363844"/>
    <lineage>
        <taxon>Bacteria</taxon>
        <taxon>Pseudomonadati</taxon>
        <taxon>Pseudomonadota</taxon>
        <taxon>Betaproteobacteria</taxon>
        <taxon>Burkholderiales</taxon>
        <taxon>Comamonadaceae</taxon>
        <taxon>Variovorax</taxon>
    </lineage>
</organism>
<evidence type="ECO:0000256" key="7">
    <source>
        <dbReference type="ARBA" id="ARBA00023239"/>
    </source>
</evidence>
<dbReference type="RefSeq" id="WP_307692683.1">
    <property type="nucleotide sequence ID" value="NZ_JAUSRO010000024.1"/>
</dbReference>
<evidence type="ECO:0000256" key="8">
    <source>
        <dbReference type="RuleBase" id="RU364100"/>
    </source>
</evidence>
<dbReference type="EC" id="3.4.-.-" evidence="8"/>
<accession>A0ABT9SF09</accession>
<keyword evidence="4 8" id="KW-0378">Hydrolase</keyword>
<comment type="similarity">
    <text evidence="1 8">Belongs to the SOS response-associated peptidase family.</text>
</comment>
<gene>
    <name evidence="10" type="ORF">J2W36_005233</name>
</gene>
<dbReference type="SUPFAM" id="SSF143081">
    <property type="entry name" value="BB1717-like"/>
    <property type="match status" value="1"/>
</dbReference>
<keyword evidence="3" id="KW-0227">DNA damage</keyword>
<dbReference type="PANTHER" id="PTHR13604:SF0">
    <property type="entry name" value="ABASIC SITE PROCESSING PROTEIN HMCES"/>
    <property type="match status" value="1"/>
</dbReference>